<keyword evidence="3" id="KW-1185">Reference proteome</keyword>
<dbReference type="OrthoDB" id="413313at2759"/>
<dbReference type="GO" id="GO:0005615">
    <property type="term" value="C:extracellular space"/>
    <property type="evidence" value="ECO:0007669"/>
    <property type="project" value="TreeGrafter"/>
</dbReference>
<sequence>MAIFIVSLILGLLILSLYFKHELKTDNFIREDSLKVVHVKHSLHEMKERNCILPKLDIWNLFIGSFIKKNNKIYCTIEKIDDWLFFDSKEQQLKISDDMKKYENNLKCTIKYINSLNNTHSNITYNKFPIKDLKSDFFDVKCNINGTDNEWSKYFMRAILNSEKVEKLRKLKKPDNWTGWNVHIISYGSLSQMSYKRFLSKSLKFFEKNLEGFIMEGYNTLGNQTLQSFIPYFTGKSELELLKIKNLYNENLTVNDVYSFVWSNFSDIGYVTLFGEDKFKNSTFYDYFKNQPTDHILGTSFKYTENVFGDYCFRDTMQHKEWLDYSTSFIEAYNHFNIPRFSFLHHSSLTKNYLKNVENIDDDLYEYLKYNYNNGNFKNDFIILISDNGFISNEFRNTQQGRLEERLPFLGIRLPKNINNKEYKKKLLRNLNFNRNTLTTPFDIYTTLLDILSLPNDYKLDIEQKMDKRGLSIIKPIHKNRNCLNADIELHWCTCMEWKNIPNNTKYTDAIIVLVKKYITEINKLLLTESKYCSQLKLDKIVSAKWLVPNKEILSNNNLLNKNDFKSNDNDLIEISESTYKIKFITQPGGTNYEITTHLNFLDTKMYVNMWNLTSLNSQYDFSHCMRDKVDKLLNYCVCYDKHNDKN</sequence>
<evidence type="ECO:0000313" key="2">
    <source>
        <dbReference type="EMBL" id="CEF59477.1"/>
    </source>
</evidence>
<dbReference type="CDD" id="cd16021">
    <property type="entry name" value="ALP_like"/>
    <property type="match status" value="1"/>
</dbReference>
<dbReference type="OMA" id="FILFADH"/>
<dbReference type="RefSeq" id="XP_024498688.1">
    <property type="nucleotide sequence ID" value="XM_024646552.1"/>
</dbReference>
<name>A0A090KW26_STRRB</name>
<evidence type="ECO:0000313" key="5">
    <source>
        <dbReference type="WormBase" id="SRAE_X000122500"/>
    </source>
</evidence>
<dbReference type="WBParaSite" id="SRAE_X000122500.1">
    <property type="protein sequence ID" value="SRAE_X000122500.1"/>
    <property type="gene ID" value="WBGene00266791"/>
</dbReference>
<keyword evidence="1" id="KW-0732">Signal</keyword>
<dbReference type="FunFam" id="3.40.720.10:FF:000017">
    <property type="entry name" value="Predicted protein"/>
    <property type="match status" value="1"/>
</dbReference>
<dbReference type="Pfam" id="PF02995">
    <property type="entry name" value="DUF229"/>
    <property type="match status" value="1"/>
</dbReference>
<evidence type="ECO:0000256" key="1">
    <source>
        <dbReference type="SAM" id="SignalP"/>
    </source>
</evidence>
<dbReference type="WormBase" id="SRAE_X000122500">
    <property type="protein sequence ID" value="SRP04452"/>
    <property type="gene ID" value="WBGene00266791"/>
</dbReference>
<dbReference type="EMBL" id="LN609396">
    <property type="protein sequence ID" value="CEF59477.1"/>
    <property type="molecule type" value="Genomic_DNA"/>
</dbReference>
<dbReference type="GeneID" id="36384285"/>
<protein>
    <submittedName>
        <fullName evidence="4">Sulfatase N-terminal domain-containing protein</fullName>
    </submittedName>
</protein>
<dbReference type="InterPro" id="IPR004245">
    <property type="entry name" value="DUF229"/>
</dbReference>
<dbReference type="PANTHER" id="PTHR10974:SF1">
    <property type="entry name" value="FI08016P-RELATED"/>
    <property type="match status" value="1"/>
</dbReference>
<dbReference type="Gene3D" id="3.40.720.10">
    <property type="entry name" value="Alkaline Phosphatase, subunit A"/>
    <property type="match status" value="1"/>
</dbReference>
<reference evidence="4" key="3">
    <citation type="submission" date="2020-12" db="UniProtKB">
        <authorList>
            <consortium name="WormBaseParasite"/>
        </authorList>
    </citation>
    <scope>IDENTIFICATION</scope>
</reference>
<organism evidence="2">
    <name type="scientific">Strongyloides ratti</name>
    <name type="common">Parasitic roundworm</name>
    <dbReference type="NCBI Taxonomy" id="34506"/>
    <lineage>
        <taxon>Eukaryota</taxon>
        <taxon>Metazoa</taxon>
        <taxon>Ecdysozoa</taxon>
        <taxon>Nematoda</taxon>
        <taxon>Chromadorea</taxon>
        <taxon>Rhabditida</taxon>
        <taxon>Tylenchina</taxon>
        <taxon>Panagrolaimomorpha</taxon>
        <taxon>Strongyloidoidea</taxon>
        <taxon>Strongyloididae</taxon>
        <taxon>Strongyloides</taxon>
    </lineage>
</organism>
<evidence type="ECO:0000313" key="3">
    <source>
        <dbReference type="Proteomes" id="UP000035682"/>
    </source>
</evidence>
<proteinExistence type="predicted"/>
<reference evidence="2" key="2">
    <citation type="submission" date="2014-09" db="EMBL/GenBank/DDBJ databases">
        <authorList>
            <person name="Aslett A.Martin."/>
        </authorList>
    </citation>
    <scope>NUCLEOTIDE SEQUENCE</scope>
    <source>
        <strain evidence="2">ED321 Heterogonic</strain>
    </source>
</reference>
<accession>A0A090KW26</accession>
<reference evidence="3" key="1">
    <citation type="submission" date="2014-09" db="EMBL/GenBank/DDBJ databases">
        <authorList>
            <person name="Martin A.A."/>
        </authorList>
    </citation>
    <scope>NUCLEOTIDE SEQUENCE</scope>
    <source>
        <strain evidence="3">ED321</strain>
    </source>
</reference>
<feature type="chain" id="PRO_5015030119" evidence="1">
    <location>
        <begin position="19"/>
        <end position="647"/>
    </location>
</feature>
<feature type="signal peptide" evidence="1">
    <location>
        <begin position="1"/>
        <end position="18"/>
    </location>
</feature>
<dbReference type="PANTHER" id="PTHR10974">
    <property type="entry name" value="FI08016P-RELATED"/>
    <property type="match status" value="1"/>
</dbReference>
<gene>
    <name evidence="2 4 5" type="ORF">SRAE_X000122500</name>
</gene>
<dbReference type="InterPro" id="IPR017850">
    <property type="entry name" value="Alkaline_phosphatase_core_sf"/>
</dbReference>
<evidence type="ECO:0000313" key="4">
    <source>
        <dbReference type="WBParaSite" id="SRAE_X000122500.1"/>
    </source>
</evidence>
<dbReference type="CTD" id="36384285"/>
<dbReference type="Proteomes" id="UP000035682">
    <property type="component" value="Unplaced"/>
</dbReference>
<dbReference type="SUPFAM" id="SSF53649">
    <property type="entry name" value="Alkaline phosphatase-like"/>
    <property type="match status" value="1"/>
</dbReference>
<dbReference type="AlphaFoldDB" id="A0A090KW26"/>